<dbReference type="InterPro" id="IPR052895">
    <property type="entry name" value="HetReg/Transcr_Mod"/>
</dbReference>
<organism evidence="3 4">
    <name type="scientific">Trichoderma breve</name>
    <dbReference type="NCBI Taxonomy" id="2034170"/>
    <lineage>
        <taxon>Eukaryota</taxon>
        <taxon>Fungi</taxon>
        <taxon>Dikarya</taxon>
        <taxon>Ascomycota</taxon>
        <taxon>Pezizomycotina</taxon>
        <taxon>Sordariomycetes</taxon>
        <taxon>Hypocreomycetidae</taxon>
        <taxon>Hypocreales</taxon>
        <taxon>Hypocreaceae</taxon>
        <taxon>Trichoderma</taxon>
    </lineage>
</organism>
<reference evidence="3" key="1">
    <citation type="submission" date="2022-09" db="EMBL/GenBank/DDBJ databases">
        <title>Chromosome-level assembly of Trichoderma breve T069, a fungus used in development of biopesticide product.</title>
        <authorList>
            <person name="Lin R."/>
            <person name="Liu T."/>
        </authorList>
    </citation>
    <scope>NUCLEOTIDE SEQUENCE</scope>
    <source>
        <strain evidence="3">T069</strain>
    </source>
</reference>
<dbReference type="Proteomes" id="UP001140511">
    <property type="component" value="Unassembled WGS sequence"/>
</dbReference>
<gene>
    <name evidence="3" type="ORF">T069G_04730</name>
</gene>
<dbReference type="AlphaFoldDB" id="A0A9W9BC34"/>
<evidence type="ECO:0000256" key="1">
    <source>
        <dbReference type="SAM" id="MobiDB-lite"/>
    </source>
</evidence>
<name>A0A9W9BC34_9HYPO</name>
<accession>A0A9W9BC34</accession>
<feature type="compositionally biased region" description="Polar residues" evidence="1">
    <location>
        <begin position="367"/>
        <end position="378"/>
    </location>
</feature>
<sequence>MATMKDYKYESLPNGPSIRLLVIHPAKHLDEPLVCDVRVISLDENHPDYAALSYTWGDNTTNNNNVAHYVICKGQRLAITTNLNQALRRFRQFETCEYIWADAICINQLDNMERNTQILLMKRIYQQSRMTYIFLGEQEDQPQTPNAVDYVEKTIFRPLHIRRTNELLKDILHYVEMPQEDDWAPWMSWQILLTRPWFNRIWVIQEATAAPDRTIVQVGAFRMTWNELVAANAASLEFLSESDVNLGFSMVGGYNVGGQKLDAIEAITRWKANRVTLEAMEMISQTLHPGRDYLSILLGPRRKMVISDPDPSPVKYWIPLAGNNNVPNHLTSGIVGLFYSRSRASSLPIIANIHEQGETDTRDGGSDNASLTESTLQGTEGGNDADWKDVLRLTAKIQSLHLFQLLKRCCNFKASDPRDHLYGLLGLATDAHMAPKPDYEKSTEQIYRQFAEYFVSQGYGTELLSMSDSRMSPSWVPDFAALGQNVPGLAEGWDLRHFSKFTAGRSAGGDIRLNGDRLTTRGVIVDAVVALGPQLRSSSYFASQPKLPDDNKEALKKFEGHITDWDRETTMFIQNAHKMGMFQGQSQTALSRVYNIVISAGNKVIHGGEMQSIIAQLGTGSYREFA</sequence>
<dbReference type="PANTHER" id="PTHR24148:SF64">
    <property type="entry name" value="HETEROKARYON INCOMPATIBILITY DOMAIN-CONTAINING PROTEIN"/>
    <property type="match status" value="1"/>
</dbReference>
<evidence type="ECO:0000259" key="2">
    <source>
        <dbReference type="Pfam" id="PF06985"/>
    </source>
</evidence>
<dbReference type="PANTHER" id="PTHR24148">
    <property type="entry name" value="ANKYRIN REPEAT DOMAIN-CONTAINING PROTEIN 39 HOMOLOG-RELATED"/>
    <property type="match status" value="1"/>
</dbReference>
<dbReference type="InterPro" id="IPR010730">
    <property type="entry name" value="HET"/>
</dbReference>
<comment type="caution">
    <text evidence="3">The sequence shown here is derived from an EMBL/GenBank/DDBJ whole genome shotgun (WGS) entry which is preliminary data.</text>
</comment>
<feature type="domain" description="Heterokaryon incompatibility" evidence="2">
    <location>
        <begin position="49"/>
        <end position="206"/>
    </location>
</feature>
<evidence type="ECO:0000313" key="4">
    <source>
        <dbReference type="Proteomes" id="UP001140511"/>
    </source>
</evidence>
<evidence type="ECO:0000313" key="3">
    <source>
        <dbReference type="EMBL" id="KAJ4859742.1"/>
    </source>
</evidence>
<protein>
    <submittedName>
        <fullName evidence="3">Heterokaryon incompatibility protein (HET) domain-containing protein</fullName>
    </submittedName>
</protein>
<dbReference type="RefSeq" id="XP_056028798.1">
    <property type="nucleotide sequence ID" value="XM_056171940.1"/>
</dbReference>
<proteinExistence type="predicted"/>
<dbReference type="GeneID" id="80866628"/>
<dbReference type="Pfam" id="PF06985">
    <property type="entry name" value="HET"/>
    <property type="match status" value="1"/>
</dbReference>
<feature type="compositionally biased region" description="Basic and acidic residues" evidence="1">
    <location>
        <begin position="356"/>
        <end position="365"/>
    </location>
</feature>
<feature type="region of interest" description="Disordered" evidence="1">
    <location>
        <begin position="356"/>
        <end position="380"/>
    </location>
</feature>
<keyword evidence="4" id="KW-1185">Reference proteome</keyword>
<dbReference type="EMBL" id="JAOPEN010000003">
    <property type="protein sequence ID" value="KAJ4859742.1"/>
    <property type="molecule type" value="Genomic_DNA"/>
</dbReference>